<dbReference type="Proteomes" id="UP000324222">
    <property type="component" value="Unassembled WGS sequence"/>
</dbReference>
<evidence type="ECO:0000313" key="1">
    <source>
        <dbReference type="EMBL" id="MPC76706.1"/>
    </source>
</evidence>
<name>A0A5B7I410_PORTR</name>
<proteinExistence type="predicted"/>
<gene>
    <name evidence="1" type="ORF">E2C01_071131</name>
</gene>
<sequence length="68" mass="7692">MFPLQILPPHIQHLPVTPSLVYDLPLPHRHTSLTQTLLLPSQHTPTYTLMLSLSRLPLLTCWQVGSNS</sequence>
<reference evidence="1 2" key="1">
    <citation type="submission" date="2019-05" db="EMBL/GenBank/DDBJ databases">
        <title>Another draft genome of Portunus trituberculatus and its Hox gene families provides insights of decapod evolution.</title>
        <authorList>
            <person name="Jeong J.-H."/>
            <person name="Song I."/>
            <person name="Kim S."/>
            <person name="Choi T."/>
            <person name="Kim D."/>
            <person name="Ryu S."/>
            <person name="Kim W."/>
        </authorList>
    </citation>
    <scope>NUCLEOTIDE SEQUENCE [LARGE SCALE GENOMIC DNA]</scope>
    <source>
        <tissue evidence="1">Muscle</tissue>
    </source>
</reference>
<protein>
    <submittedName>
        <fullName evidence="1">Uncharacterized protein</fullName>
    </submittedName>
</protein>
<comment type="caution">
    <text evidence="1">The sequence shown here is derived from an EMBL/GenBank/DDBJ whole genome shotgun (WGS) entry which is preliminary data.</text>
</comment>
<accession>A0A5B7I410</accession>
<dbReference type="AlphaFoldDB" id="A0A5B7I410"/>
<dbReference type="EMBL" id="VSRR010044009">
    <property type="protein sequence ID" value="MPC76706.1"/>
    <property type="molecule type" value="Genomic_DNA"/>
</dbReference>
<organism evidence="1 2">
    <name type="scientific">Portunus trituberculatus</name>
    <name type="common">Swimming crab</name>
    <name type="synonym">Neptunus trituberculatus</name>
    <dbReference type="NCBI Taxonomy" id="210409"/>
    <lineage>
        <taxon>Eukaryota</taxon>
        <taxon>Metazoa</taxon>
        <taxon>Ecdysozoa</taxon>
        <taxon>Arthropoda</taxon>
        <taxon>Crustacea</taxon>
        <taxon>Multicrustacea</taxon>
        <taxon>Malacostraca</taxon>
        <taxon>Eumalacostraca</taxon>
        <taxon>Eucarida</taxon>
        <taxon>Decapoda</taxon>
        <taxon>Pleocyemata</taxon>
        <taxon>Brachyura</taxon>
        <taxon>Eubrachyura</taxon>
        <taxon>Portunoidea</taxon>
        <taxon>Portunidae</taxon>
        <taxon>Portuninae</taxon>
        <taxon>Portunus</taxon>
    </lineage>
</organism>
<evidence type="ECO:0000313" key="2">
    <source>
        <dbReference type="Proteomes" id="UP000324222"/>
    </source>
</evidence>
<keyword evidence="2" id="KW-1185">Reference proteome</keyword>